<dbReference type="STRING" id="754436.JCM19237_6690"/>
<protein>
    <recommendedName>
        <fullName evidence="1">diguanylate cyclase</fullName>
        <ecNumber evidence="1">2.7.7.65</ecNumber>
    </recommendedName>
</protein>
<evidence type="ECO:0000259" key="3">
    <source>
        <dbReference type="PROSITE" id="PS50887"/>
    </source>
</evidence>
<dbReference type="GO" id="GO:1902201">
    <property type="term" value="P:negative regulation of bacterial-type flagellum-dependent cell motility"/>
    <property type="evidence" value="ECO:0007669"/>
    <property type="project" value="TreeGrafter"/>
</dbReference>
<dbReference type="Gene3D" id="3.30.70.270">
    <property type="match status" value="1"/>
</dbReference>
<comment type="caution">
    <text evidence="4">The sequence shown here is derived from an EMBL/GenBank/DDBJ whole genome shotgun (WGS) entry which is preliminary data.</text>
</comment>
<accession>A0A090QLI6</accession>
<dbReference type="GO" id="GO:0043709">
    <property type="term" value="P:cell adhesion involved in single-species biofilm formation"/>
    <property type="evidence" value="ECO:0007669"/>
    <property type="project" value="TreeGrafter"/>
</dbReference>
<dbReference type="GO" id="GO:0052621">
    <property type="term" value="F:diguanylate cyclase activity"/>
    <property type="evidence" value="ECO:0007669"/>
    <property type="project" value="UniProtKB-EC"/>
</dbReference>
<dbReference type="GO" id="GO:0005886">
    <property type="term" value="C:plasma membrane"/>
    <property type="evidence" value="ECO:0007669"/>
    <property type="project" value="TreeGrafter"/>
</dbReference>
<dbReference type="InterPro" id="IPR050469">
    <property type="entry name" value="Diguanylate_Cyclase"/>
</dbReference>
<dbReference type="EC" id="2.7.7.65" evidence="1"/>
<organism evidence="4 5">
    <name type="scientific">Photobacterium aphoticum</name>
    <dbReference type="NCBI Taxonomy" id="754436"/>
    <lineage>
        <taxon>Bacteria</taxon>
        <taxon>Pseudomonadati</taxon>
        <taxon>Pseudomonadota</taxon>
        <taxon>Gammaproteobacteria</taxon>
        <taxon>Vibrionales</taxon>
        <taxon>Vibrionaceae</taxon>
        <taxon>Photobacterium</taxon>
    </lineage>
</organism>
<sequence length="58" mass="6591">MIRTIIESYQWTEGLNLTCSIGLAEYVPGESIDTFIQRADRALYKAKRQGRNRVEAAS</sequence>
<evidence type="ECO:0000256" key="2">
    <source>
        <dbReference type="ARBA" id="ARBA00034247"/>
    </source>
</evidence>
<dbReference type="Proteomes" id="UP000029227">
    <property type="component" value="Unassembled WGS sequence"/>
</dbReference>
<name>A0A090QLI6_9GAMM</name>
<dbReference type="Pfam" id="PF00990">
    <property type="entry name" value="GGDEF"/>
    <property type="match status" value="1"/>
</dbReference>
<dbReference type="AlphaFoldDB" id="A0A090QLI6"/>
<dbReference type="PROSITE" id="PS50887">
    <property type="entry name" value="GGDEF"/>
    <property type="match status" value="1"/>
</dbReference>
<evidence type="ECO:0000256" key="1">
    <source>
        <dbReference type="ARBA" id="ARBA00012528"/>
    </source>
</evidence>
<dbReference type="EMBL" id="BBMN01000002">
    <property type="protein sequence ID" value="GAL03796.1"/>
    <property type="molecule type" value="Genomic_DNA"/>
</dbReference>
<feature type="domain" description="GGDEF" evidence="3">
    <location>
        <begin position="1"/>
        <end position="58"/>
    </location>
</feature>
<dbReference type="InterPro" id="IPR043128">
    <property type="entry name" value="Rev_trsase/Diguanyl_cyclase"/>
</dbReference>
<reference evidence="4 5" key="1">
    <citation type="journal article" date="2014" name="Genome Announc.">
        <title>Draft Genome Sequences of Two Vibrionaceae Species, Vibrio ponticus C121 and Photobacterium aphoticum C119, Isolated as Coral Reef Microbiota.</title>
        <authorList>
            <person name="Al-saari N."/>
            <person name="Meirelles P.M."/>
            <person name="Mino S."/>
            <person name="Suda W."/>
            <person name="Oshima K."/>
            <person name="Hattori M."/>
            <person name="Ohkuma M."/>
            <person name="Thompson F.L."/>
            <person name="Gomez-Gil B."/>
            <person name="Sawabe T."/>
            <person name="Sawabe T."/>
        </authorList>
    </citation>
    <scope>NUCLEOTIDE SEQUENCE [LARGE SCALE GENOMIC DNA]</scope>
    <source>
        <strain evidence="4 5">JCM 19237</strain>
    </source>
</reference>
<dbReference type="PANTHER" id="PTHR45138:SF9">
    <property type="entry name" value="DIGUANYLATE CYCLASE DGCM-RELATED"/>
    <property type="match status" value="1"/>
</dbReference>
<gene>
    <name evidence="4" type="ORF">JCM19237_6690</name>
</gene>
<dbReference type="InterPro" id="IPR029787">
    <property type="entry name" value="Nucleotide_cyclase"/>
</dbReference>
<proteinExistence type="predicted"/>
<dbReference type="SUPFAM" id="SSF55073">
    <property type="entry name" value="Nucleotide cyclase"/>
    <property type="match status" value="1"/>
</dbReference>
<dbReference type="eggNOG" id="COG3706">
    <property type="taxonomic scope" value="Bacteria"/>
</dbReference>
<comment type="catalytic activity">
    <reaction evidence="2">
        <text>2 GTP = 3',3'-c-di-GMP + 2 diphosphate</text>
        <dbReference type="Rhea" id="RHEA:24898"/>
        <dbReference type="ChEBI" id="CHEBI:33019"/>
        <dbReference type="ChEBI" id="CHEBI:37565"/>
        <dbReference type="ChEBI" id="CHEBI:58805"/>
        <dbReference type="EC" id="2.7.7.65"/>
    </reaction>
</comment>
<evidence type="ECO:0000313" key="4">
    <source>
        <dbReference type="EMBL" id="GAL03796.1"/>
    </source>
</evidence>
<dbReference type="InterPro" id="IPR000160">
    <property type="entry name" value="GGDEF_dom"/>
</dbReference>
<evidence type="ECO:0000313" key="5">
    <source>
        <dbReference type="Proteomes" id="UP000029227"/>
    </source>
</evidence>
<dbReference type="PANTHER" id="PTHR45138">
    <property type="entry name" value="REGULATORY COMPONENTS OF SENSORY TRANSDUCTION SYSTEM"/>
    <property type="match status" value="1"/>
</dbReference>